<evidence type="ECO:0000313" key="2">
    <source>
        <dbReference type="Proteomes" id="UP001159427"/>
    </source>
</evidence>
<comment type="caution">
    <text evidence="1">The sequence shown here is derived from an EMBL/GenBank/DDBJ whole genome shotgun (WGS) entry which is preliminary data.</text>
</comment>
<name>A0ABN8S1B4_9CNID</name>
<dbReference type="PANTHER" id="PTHR46579">
    <property type="entry name" value="F5/8 TYPE C DOMAIN-CONTAINING PROTEIN-RELATED"/>
    <property type="match status" value="1"/>
</dbReference>
<keyword evidence="2" id="KW-1185">Reference proteome</keyword>
<feature type="non-terminal residue" evidence="1">
    <location>
        <position position="138"/>
    </location>
</feature>
<dbReference type="PANTHER" id="PTHR46579:SF1">
    <property type="entry name" value="F5_8 TYPE C DOMAIN-CONTAINING PROTEIN"/>
    <property type="match status" value="1"/>
</dbReference>
<sequence>MFIPGFDIIKGIAVDCMHFVLLGVTKMLMTLWFDKTHASEDWNVSKHVENVDSRLLNITLPNCISRAPRSIAKDHPHWKASDQYNTFNVHCLLHLHDCVNNIAPFWASSCFWFEDYNGELRILFHGTQKMESQVAFSV</sequence>
<accession>A0ABN8S1B4</accession>
<dbReference type="EMBL" id="CALNXI010002262">
    <property type="protein sequence ID" value="CAH3185507.1"/>
    <property type="molecule type" value="Genomic_DNA"/>
</dbReference>
<gene>
    <name evidence="1" type="ORF">PEVE_00016169</name>
</gene>
<dbReference type="Proteomes" id="UP001159427">
    <property type="component" value="Unassembled WGS sequence"/>
</dbReference>
<reference evidence="1 2" key="1">
    <citation type="submission" date="2022-05" db="EMBL/GenBank/DDBJ databases">
        <authorList>
            <consortium name="Genoscope - CEA"/>
            <person name="William W."/>
        </authorList>
    </citation>
    <scope>NUCLEOTIDE SEQUENCE [LARGE SCALE GENOMIC DNA]</scope>
</reference>
<protein>
    <submittedName>
        <fullName evidence="1">Uncharacterized protein</fullName>
    </submittedName>
</protein>
<evidence type="ECO:0000313" key="1">
    <source>
        <dbReference type="EMBL" id="CAH3185507.1"/>
    </source>
</evidence>
<organism evidence="1 2">
    <name type="scientific">Porites evermanni</name>
    <dbReference type="NCBI Taxonomy" id="104178"/>
    <lineage>
        <taxon>Eukaryota</taxon>
        <taxon>Metazoa</taxon>
        <taxon>Cnidaria</taxon>
        <taxon>Anthozoa</taxon>
        <taxon>Hexacorallia</taxon>
        <taxon>Scleractinia</taxon>
        <taxon>Fungiina</taxon>
        <taxon>Poritidae</taxon>
        <taxon>Porites</taxon>
    </lineage>
</organism>
<proteinExistence type="predicted"/>